<organism evidence="2 3">
    <name type="scientific">Eschrichtius robustus</name>
    <name type="common">California gray whale</name>
    <name type="synonym">Eschrichtius gibbosus</name>
    <dbReference type="NCBI Taxonomy" id="9764"/>
    <lineage>
        <taxon>Eukaryota</taxon>
        <taxon>Metazoa</taxon>
        <taxon>Chordata</taxon>
        <taxon>Craniata</taxon>
        <taxon>Vertebrata</taxon>
        <taxon>Euteleostomi</taxon>
        <taxon>Mammalia</taxon>
        <taxon>Eutheria</taxon>
        <taxon>Laurasiatheria</taxon>
        <taxon>Artiodactyla</taxon>
        <taxon>Whippomorpha</taxon>
        <taxon>Cetacea</taxon>
        <taxon>Mysticeti</taxon>
        <taxon>Eschrichtiidae</taxon>
        <taxon>Eschrichtius</taxon>
    </lineage>
</organism>
<evidence type="ECO:0000256" key="1">
    <source>
        <dbReference type="SAM" id="MobiDB-lite"/>
    </source>
</evidence>
<proteinExistence type="predicted"/>
<protein>
    <submittedName>
        <fullName evidence="2">Uncharacterized protein</fullName>
    </submittedName>
</protein>
<reference evidence="2 3" key="1">
    <citation type="submission" date="2022-11" db="EMBL/GenBank/DDBJ databases">
        <title>Whole genome sequence of Eschrichtius robustus ER-17-0199.</title>
        <authorList>
            <person name="Bruniche-Olsen A."/>
            <person name="Black A.N."/>
            <person name="Fields C.J."/>
            <person name="Walden K."/>
            <person name="Dewoody J.A."/>
        </authorList>
    </citation>
    <scope>NUCLEOTIDE SEQUENCE [LARGE SCALE GENOMIC DNA]</scope>
    <source>
        <strain evidence="2">ER-17-0199</strain>
        <tissue evidence="2">Blubber</tissue>
    </source>
</reference>
<comment type="caution">
    <text evidence="2">The sequence shown here is derived from an EMBL/GenBank/DDBJ whole genome shotgun (WGS) entry which is preliminary data.</text>
</comment>
<gene>
    <name evidence="2" type="ORF">J1605_023213</name>
</gene>
<dbReference type="EMBL" id="JAIQCJ010001896">
    <property type="protein sequence ID" value="KAJ8786958.1"/>
    <property type="molecule type" value="Genomic_DNA"/>
</dbReference>
<keyword evidence="3" id="KW-1185">Reference proteome</keyword>
<dbReference type="AlphaFoldDB" id="A0AB34H6C6"/>
<dbReference type="Proteomes" id="UP001159641">
    <property type="component" value="Unassembled WGS sequence"/>
</dbReference>
<evidence type="ECO:0000313" key="2">
    <source>
        <dbReference type="EMBL" id="KAJ8786958.1"/>
    </source>
</evidence>
<feature type="region of interest" description="Disordered" evidence="1">
    <location>
        <begin position="42"/>
        <end position="61"/>
    </location>
</feature>
<name>A0AB34H6C6_ESCRO</name>
<evidence type="ECO:0000313" key="3">
    <source>
        <dbReference type="Proteomes" id="UP001159641"/>
    </source>
</evidence>
<sequence length="88" mass="9521">MEPEPESASVEVPAGRVLRCGAARPGGGAGTADAPELFAARSRSQKLPQRSHGPKDFIPDGSAAQAERLRVCREELWQLLAEERVERL</sequence>
<accession>A0AB34H6C6</accession>